<organism evidence="2 3">
    <name type="scientific">Cuscuta europaea</name>
    <name type="common">European dodder</name>
    <dbReference type="NCBI Taxonomy" id="41803"/>
    <lineage>
        <taxon>Eukaryota</taxon>
        <taxon>Viridiplantae</taxon>
        <taxon>Streptophyta</taxon>
        <taxon>Embryophyta</taxon>
        <taxon>Tracheophyta</taxon>
        <taxon>Spermatophyta</taxon>
        <taxon>Magnoliopsida</taxon>
        <taxon>eudicotyledons</taxon>
        <taxon>Gunneridae</taxon>
        <taxon>Pentapetalae</taxon>
        <taxon>asterids</taxon>
        <taxon>lamiids</taxon>
        <taxon>Solanales</taxon>
        <taxon>Convolvulaceae</taxon>
        <taxon>Cuscuteae</taxon>
        <taxon>Cuscuta</taxon>
        <taxon>Cuscuta subgen. Cuscuta</taxon>
    </lineage>
</organism>
<name>A0A9P0Z7K4_CUSEU</name>
<keyword evidence="1" id="KW-0472">Membrane</keyword>
<dbReference type="OrthoDB" id="1750433at2759"/>
<protein>
    <submittedName>
        <fullName evidence="2">Uncharacterized protein</fullName>
    </submittedName>
</protein>
<evidence type="ECO:0000256" key="1">
    <source>
        <dbReference type="SAM" id="Phobius"/>
    </source>
</evidence>
<feature type="transmembrane region" description="Helical" evidence="1">
    <location>
        <begin position="69"/>
        <end position="88"/>
    </location>
</feature>
<evidence type="ECO:0000313" key="2">
    <source>
        <dbReference type="EMBL" id="CAH9089274.1"/>
    </source>
</evidence>
<keyword evidence="1" id="KW-1133">Transmembrane helix</keyword>
<keyword evidence="1" id="KW-0812">Transmembrane</keyword>
<keyword evidence="3" id="KW-1185">Reference proteome</keyword>
<gene>
    <name evidence="2" type="ORF">CEURO_LOCUS10832</name>
</gene>
<reference evidence="2" key="1">
    <citation type="submission" date="2022-07" db="EMBL/GenBank/DDBJ databases">
        <authorList>
            <person name="Macas J."/>
            <person name="Novak P."/>
            <person name="Neumann P."/>
        </authorList>
    </citation>
    <scope>NUCLEOTIDE SEQUENCE</scope>
</reference>
<dbReference type="AlphaFoldDB" id="A0A9P0Z7K4"/>
<comment type="caution">
    <text evidence="2">The sequence shown here is derived from an EMBL/GenBank/DDBJ whole genome shotgun (WGS) entry which is preliminary data.</text>
</comment>
<sequence length="143" mass="16578">MATSLLPRTIIQKIEKKLSKFLWDNLGNNHKHVWRAWRKCCYPVNKNGLGLRSLHHIQKTFFLELHWKIKTTLVFGLIGLMLSVILTVRLWVKPLVMFVIFLMKTVVFRLMMAPALSGLIIGVTLALFIFFLMIFLSTLANLP</sequence>
<dbReference type="EMBL" id="CAMAPE010000020">
    <property type="protein sequence ID" value="CAH9089274.1"/>
    <property type="molecule type" value="Genomic_DNA"/>
</dbReference>
<dbReference type="Proteomes" id="UP001152484">
    <property type="component" value="Unassembled WGS sequence"/>
</dbReference>
<evidence type="ECO:0000313" key="3">
    <source>
        <dbReference type="Proteomes" id="UP001152484"/>
    </source>
</evidence>
<proteinExistence type="predicted"/>
<feature type="transmembrane region" description="Helical" evidence="1">
    <location>
        <begin position="119"/>
        <end position="140"/>
    </location>
</feature>
<accession>A0A9P0Z7K4</accession>